<dbReference type="AlphaFoldDB" id="A0A926KSV2"/>
<dbReference type="Proteomes" id="UP000650466">
    <property type="component" value="Unassembled WGS sequence"/>
</dbReference>
<comment type="caution">
    <text evidence="10">The sequence shown here is derived from an EMBL/GenBank/DDBJ whole genome shotgun (WGS) entry which is preliminary data.</text>
</comment>
<keyword evidence="3" id="KW-1003">Cell membrane</keyword>
<protein>
    <submittedName>
        <fullName evidence="10">ABC transporter ATP-binding protein</fullName>
    </submittedName>
</protein>
<dbReference type="Gene3D" id="3.40.50.300">
    <property type="entry name" value="P-loop containing nucleotide triphosphate hydrolases"/>
    <property type="match status" value="2"/>
</dbReference>
<dbReference type="PROSITE" id="PS00211">
    <property type="entry name" value="ABC_TRANSPORTER_1"/>
    <property type="match status" value="2"/>
</dbReference>
<dbReference type="PANTHER" id="PTHR43790">
    <property type="entry name" value="CARBOHYDRATE TRANSPORT ATP-BINDING PROTEIN MG119-RELATED"/>
    <property type="match status" value="1"/>
</dbReference>
<evidence type="ECO:0000256" key="2">
    <source>
        <dbReference type="ARBA" id="ARBA00022448"/>
    </source>
</evidence>
<evidence type="ECO:0000313" key="10">
    <source>
        <dbReference type="EMBL" id="MBD0383370.1"/>
    </source>
</evidence>
<feature type="domain" description="ABC transporter" evidence="9">
    <location>
        <begin position="263"/>
        <end position="507"/>
    </location>
</feature>
<dbReference type="SUPFAM" id="SSF52540">
    <property type="entry name" value="P-loop containing nucleoside triphosphate hydrolases"/>
    <property type="match status" value="2"/>
</dbReference>
<evidence type="ECO:0000313" key="11">
    <source>
        <dbReference type="Proteomes" id="UP000650466"/>
    </source>
</evidence>
<dbReference type="PROSITE" id="PS50893">
    <property type="entry name" value="ABC_TRANSPORTER_2"/>
    <property type="match status" value="2"/>
</dbReference>
<dbReference type="CDD" id="cd03216">
    <property type="entry name" value="ABC_Carb_Monos_I"/>
    <property type="match status" value="1"/>
</dbReference>
<evidence type="ECO:0000256" key="3">
    <source>
        <dbReference type="ARBA" id="ARBA00022475"/>
    </source>
</evidence>
<gene>
    <name evidence="10" type="ORF">ICC18_25030</name>
</gene>
<comment type="subcellular location">
    <subcellularLocation>
        <location evidence="1">Cell membrane</location>
        <topology evidence="1">Peripheral membrane protein</topology>
    </subcellularLocation>
</comment>
<dbReference type="SMART" id="SM00382">
    <property type="entry name" value="AAA"/>
    <property type="match status" value="1"/>
</dbReference>
<sequence>MGNEASYSVEMKRIVKQFGPVTANDHVDFKAKAGEIHALLGENGAGKSTMMCMLSGVYRPTSGEIRIHGEPVRIRSPKDAMKLGVGMVFQNFRLVQTLTAAENIVLGEKSGFLRGPRWMKNKQEEIEAISRRFGLPFPADRPIWQLSVGEQQRVEIVKTLYRGADLIILDEPTSVLTPGEVDLLFETLDRLKKEGKTVIMTTHKLKEVMHASDSISVMRKGRMIATMDKAATNERELAQLMVGKEMLESRTSVSVGTPGKPMLIVKGVDVYGDHGRKALDSLDFHVCEGEIVGVAGVSGNGQKELAEVLNGLRVWQQGEVRFDGHELRNGSVRGAIEAGIAHVPENRMKSGLAGSLGAVDNLLFKTYRSKERSRFGMLRTGSNRSWSQSLVERFDVKTPSIDAPVQQMSGGNQQKLLFAREIDQDPKLMVAVHPTQGLDVGASEGVHRLLEELRSKGRGVLLISEDLDEVMQLADRILVLYGGSIVGNIPREEAEREHIGMLMAGLRDQDHSHEAGSHKEVAR</sequence>
<evidence type="ECO:0000256" key="7">
    <source>
        <dbReference type="ARBA" id="ARBA00022967"/>
    </source>
</evidence>
<feature type="domain" description="ABC transporter" evidence="9">
    <location>
        <begin position="9"/>
        <end position="245"/>
    </location>
</feature>
<keyword evidence="2" id="KW-0813">Transport</keyword>
<keyword evidence="7" id="KW-1278">Translocase</keyword>
<dbReference type="CDD" id="cd03215">
    <property type="entry name" value="ABC_Carb_Monos_II"/>
    <property type="match status" value="1"/>
</dbReference>
<evidence type="ECO:0000256" key="4">
    <source>
        <dbReference type="ARBA" id="ARBA00022737"/>
    </source>
</evidence>
<dbReference type="FunFam" id="3.40.50.300:FF:000127">
    <property type="entry name" value="Ribose import ATP-binding protein RbsA"/>
    <property type="match status" value="1"/>
</dbReference>
<dbReference type="PANTHER" id="PTHR43790:SF9">
    <property type="entry name" value="GALACTOFURANOSE TRANSPORTER ATP-BINDING PROTEIN YTFR"/>
    <property type="match status" value="1"/>
</dbReference>
<dbReference type="EMBL" id="JACVVD010000010">
    <property type="protein sequence ID" value="MBD0383370.1"/>
    <property type="molecule type" value="Genomic_DNA"/>
</dbReference>
<evidence type="ECO:0000256" key="5">
    <source>
        <dbReference type="ARBA" id="ARBA00022741"/>
    </source>
</evidence>
<dbReference type="InterPro" id="IPR003439">
    <property type="entry name" value="ABC_transporter-like_ATP-bd"/>
</dbReference>
<keyword evidence="8" id="KW-0472">Membrane</keyword>
<dbReference type="InterPro" id="IPR050107">
    <property type="entry name" value="ABC_carbohydrate_import_ATPase"/>
</dbReference>
<keyword evidence="6 10" id="KW-0067">ATP-binding</keyword>
<name>A0A926KSV2_9BACL</name>
<keyword evidence="11" id="KW-1185">Reference proteome</keyword>
<dbReference type="InterPro" id="IPR027417">
    <property type="entry name" value="P-loop_NTPase"/>
</dbReference>
<reference evidence="10" key="1">
    <citation type="submission" date="2020-09" db="EMBL/GenBank/DDBJ databases">
        <title>Draft Genome Sequence of Paenibacillus sp. WST5.</title>
        <authorList>
            <person name="Bao Z."/>
        </authorList>
    </citation>
    <scope>NUCLEOTIDE SEQUENCE</scope>
    <source>
        <strain evidence="10">WST5</strain>
    </source>
</reference>
<keyword evidence="5" id="KW-0547">Nucleotide-binding</keyword>
<accession>A0A926KSV2</accession>
<dbReference type="InterPro" id="IPR017871">
    <property type="entry name" value="ABC_transporter-like_CS"/>
</dbReference>
<dbReference type="Pfam" id="PF00005">
    <property type="entry name" value="ABC_tran"/>
    <property type="match status" value="2"/>
</dbReference>
<evidence type="ECO:0000256" key="8">
    <source>
        <dbReference type="ARBA" id="ARBA00023136"/>
    </source>
</evidence>
<dbReference type="RefSeq" id="WP_188177138.1">
    <property type="nucleotide sequence ID" value="NZ_JACVVD010000010.1"/>
</dbReference>
<dbReference type="InterPro" id="IPR003593">
    <property type="entry name" value="AAA+_ATPase"/>
</dbReference>
<dbReference type="GO" id="GO:0005524">
    <property type="term" value="F:ATP binding"/>
    <property type="evidence" value="ECO:0007669"/>
    <property type="project" value="UniProtKB-KW"/>
</dbReference>
<organism evidence="10 11">
    <name type="scientific">Paenibacillus sedimenti</name>
    <dbReference type="NCBI Taxonomy" id="2770274"/>
    <lineage>
        <taxon>Bacteria</taxon>
        <taxon>Bacillati</taxon>
        <taxon>Bacillota</taxon>
        <taxon>Bacilli</taxon>
        <taxon>Bacillales</taxon>
        <taxon>Paenibacillaceae</taxon>
        <taxon>Paenibacillus</taxon>
    </lineage>
</organism>
<dbReference type="GO" id="GO:0016887">
    <property type="term" value="F:ATP hydrolysis activity"/>
    <property type="evidence" value="ECO:0007669"/>
    <property type="project" value="InterPro"/>
</dbReference>
<evidence type="ECO:0000256" key="1">
    <source>
        <dbReference type="ARBA" id="ARBA00004202"/>
    </source>
</evidence>
<proteinExistence type="predicted"/>
<evidence type="ECO:0000259" key="9">
    <source>
        <dbReference type="PROSITE" id="PS50893"/>
    </source>
</evidence>
<dbReference type="GO" id="GO:0005886">
    <property type="term" value="C:plasma membrane"/>
    <property type="evidence" value="ECO:0007669"/>
    <property type="project" value="UniProtKB-SubCell"/>
</dbReference>
<evidence type="ECO:0000256" key="6">
    <source>
        <dbReference type="ARBA" id="ARBA00022840"/>
    </source>
</evidence>
<keyword evidence="4" id="KW-0677">Repeat</keyword>